<name>A0ABM8IXY6_9CREN</name>
<dbReference type="CDD" id="cd09854">
    <property type="entry name" value="PIN_VapC-like"/>
    <property type="match status" value="1"/>
</dbReference>
<feature type="binding site" evidence="5">
    <location>
        <position position="5"/>
    </location>
    <ligand>
        <name>Mg(2+)</name>
        <dbReference type="ChEBI" id="CHEBI:18420"/>
    </ligand>
</feature>
<dbReference type="EMBL" id="AP028907">
    <property type="protein sequence ID" value="BES82401.1"/>
    <property type="molecule type" value="Genomic_DNA"/>
</dbReference>
<dbReference type="PANTHER" id="PTHR42188:SF1">
    <property type="entry name" value="23S RRNA-SPECIFIC ENDONUCLEASE VAPC20"/>
    <property type="match status" value="1"/>
</dbReference>
<reference evidence="7 8" key="1">
    <citation type="submission" date="2023-09" db="EMBL/GenBank/DDBJ databases">
        <title>Pyrofollis japonicus gen. nov. sp. nov., a novel member of the family Pyrodictiaceae isolated from the Iheya North hydrothermal field.</title>
        <authorList>
            <person name="Miyazaki U."/>
            <person name="Sanari M."/>
            <person name="Tame A."/>
            <person name="Kitajima M."/>
            <person name="Okamoto A."/>
            <person name="Sawayama S."/>
            <person name="Miyazaki J."/>
            <person name="Takai K."/>
            <person name="Nakagawa S."/>
        </authorList>
    </citation>
    <scope>NUCLEOTIDE SEQUENCE [LARGE SCALE GENOMIC DNA]</scope>
    <source>
        <strain evidence="7 8">AV2</strain>
    </source>
</reference>
<evidence type="ECO:0000256" key="3">
    <source>
        <dbReference type="ARBA" id="ARBA00022723"/>
    </source>
</evidence>
<dbReference type="HAMAP" id="MF_00265">
    <property type="entry name" value="VapC_Nob1"/>
    <property type="match status" value="1"/>
</dbReference>
<dbReference type="GeneID" id="89289968"/>
<evidence type="ECO:0000313" key="7">
    <source>
        <dbReference type="EMBL" id="BES82401.1"/>
    </source>
</evidence>
<dbReference type="Gene3D" id="3.40.50.1010">
    <property type="entry name" value="5'-nuclease"/>
    <property type="match status" value="1"/>
</dbReference>
<evidence type="ECO:0000256" key="5">
    <source>
        <dbReference type="HAMAP-Rule" id="MF_00265"/>
    </source>
</evidence>
<evidence type="ECO:0000259" key="6">
    <source>
        <dbReference type="Pfam" id="PF01850"/>
    </source>
</evidence>
<gene>
    <name evidence="5" type="primary">vapC</name>
    <name evidence="7" type="ORF">PABY_19680</name>
</gene>
<dbReference type="Proteomes" id="UP001341135">
    <property type="component" value="Chromosome"/>
</dbReference>
<evidence type="ECO:0000256" key="4">
    <source>
        <dbReference type="ARBA" id="ARBA00022801"/>
    </source>
</evidence>
<protein>
    <recommendedName>
        <fullName evidence="5">Ribonuclease VapC</fullName>
        <shortName evidence="5">RNase VapC</shortName>
        <ecNumber evidence="5">3.1.-.-</ecNumber>
    </recommendedName>
    <alternativeName>
        <fullName evidence="5">Putative toxin VapC</fullName>
    </alternativeName>
</protein>
<dbReference type="InterPro" id="IPR002716">
    <property type="entry name" value="PIN_dom"/>
</dbReference>
<dbReference type="PANTHER" id="PTHR42188">
    <property type="entry name" value="23S RRNA-SPECIFIC ENDONUCLEASE VAPC20"/>
    <property type="match status" value="1"/>
</dbReference>
<keyword evidence="4 5" id="KW-0378">Hydrolase</keyword>
<comment type="cofactor">
    <cofactor evidence="5">
        <name>Mg(2+)</name>
        <dbReference type="ChEBI" id="CHEBI:18420"/>
    </cofactor>
</comment>
<dbReference type="EC" id="3.1.-.-" evidence="5"/>
<evidence type="ECO:0000313" key="8">
    <source>
        <dbReference type="Proteomes" id="UP001341135"/>
    </source>
</evidence>
<comment type="similarity">
    <text evidence="5">Belongs to the PINc/VapC protein family.</text>
</comment>
<feature type="binding site" evidence="5">
    <location>
        <position position="107"/>
    </location>
    <ligand>
        <name>Mg(2+)</name>
        <dbReference type="ChEBI" id="CHEBI:18420"/>
    </ligand>
</feature>
<keyword evidence="5" id="KW-0800">Toxin</keyword>
<dbReference type="InterPro" id="IPR029060">
    <property type="entry name" value="PIN-like_dom_sf"/>
</dbReference>
<keyword evidence="3 5" id="KW-0479">Metal-binding</keyword>
<sequence>MRFLDSSVFLHAYLAPRRRLSQREAQVKERAKSIIERIDAGSEEVLTTVIHVAEIANIVEARLGLQTSLRVAARILSLENIRVAGVTEEDYEKALATASRYTVSLNDALAYIKMMEHGVEEVYTFDKHFKNLPGIKIVQE</sequence>
<feature type="domain" description="PIN" evidence="6">
    <location>
        <begin position="3"/>
        <end position="133"/>
    </location>
</feature>
<keyword evidence="2 5" id="KW-0540">Nuclease</keyword>
<dbReference type="SUPFAM" id="SSF88723">
    <property type="entry name" value="PIN domain-like"/>
    <property type="match status" value="1"/>
</dbReference>
<evidence type="ECO:0000256" key="2">
    <source>
        <dbReference type="ARBA" id="ARBA00022722"/>
    </source>
</evidence>
<keyword evidence="1 5" id="KW-1277">Toxin-antitoxin system</keyword>
<proteinExistence type="inferred from homology"/>
<keyword evidence="5" id="KW-0460">Magnesium</keyword>
<dbReference type="RefSeq" id="WP_338249685.1">
    <property type="nucleotide sequence ID" value="NZ_AP028907.1"/>
</dbReference>
<dbReference type="InterPro" id="IPR039018">
    <property type="entry name" value="VapC20-like"/>
</dbReference>
<comment type="function">
    <text evidence="5">Toxic component of a toxin-antitoxin (TA) system. An RNase.</text>
</comment>
<keyword evidence="8" id="KW-1185">Reference proteome</keyword>
<accession>A0ABM8IXY6</accession>
<dbReference type="Pfam" id="PF01850">
    <property type="entry name" value="PIN"/>
    <property type="match status" value="1"/>
</dbReference>
<organism evidence="7 8">
    <name type="scientific">Pyrodictium abyssi</name>
    <dbReference type="NCBI Taxonomy" id="54256"/>
    <lineage>
        <taxon>Archaea</taxon>
        <taxon>Thermoproteota</taxon>
        <taxon>Thermoprotei</taxon>
        <taxon>Desulfurococcales</taxon>
        <taxon>Pyrodictiaceae</taxon>
        <taxon>Pyrodictium</taxon>
    </lineage>
</organism>
<dbReference type="InterPro" id="IPR022907">
    <property type="entry name" value="VapC_family"/>
</dbReference>
<evidence type="ECO:0000256" key="1">
    <source>
        <dbReference type="ARBA" id="ARBA00022649"/>
    </source>
</evidence>